<dbReference type="OrthoDB" id="1939583at2759"/>
<dbReference type="GO" id="GO:0009740">
    <property type="term" value="P:gibberellic acid mediated signaling pathway"/>
    <property type="evidence" value="ECO:0007669"/>
    <property type="project" value="TreeGrafter"/>
</dbReference>
<dbReference type="GO" id="GO:0003700">
    <property type="term" value="F:DNA-binding transcription factor activity"/>
    <property type="evidence" value="ECO:0007669"/>
    <property type="project" value="TreeGrafter"/>
</dbReference>
<dbReference type="AlphaFoldDB" id="A0A834TWS3"/>
<evidence type="ECO:0000313" key="2">
    <source>
        <dbReference type="EMBL" id="KAF7829389.1"/>
    </source>
</evidence>
<dbReference type="InterPro" id="IPR044299">
    <property type="entry name" value="GIS3/ZFP5/ZFP6"/>
</dbReference>
<dbReference type="Proteomes" id="UP000634136">
    <property type="component" value="Unassembled WGS sequence"/>
</dbReference>
<comment type="caution">
    <text evidence="2">The sequence shown here is derived from an EMBL/GenBank/DDBJ whole genome shotgun (WGS) entry which is preliminary data.</text>
</comment>
<dbReference type="GO" id="GO:0005634">
    <property type="term" value="C:nucleus"/>
    <property type="evidence" value="ECO:0007669"/>
    <property type="project" value="TreeGrafter"/>
</dbReference>
<evidence type="ECO:0000256" key="1">
    <source>
        <dbReference type="SAM" id="MobiDB-lite"/>
    </source>
</evidence>
<reference evidence="2" key="1">
    <citation type="submission" date="2020-09" db="EMBL/GenBank/DDBJ databases">
        <title>Genome-Enabled Discovery of Anthraquinone Biosynthesis in Senna tora.</title>
        <authorList>
            <person name="Kang S.-H."/>
            <person name="Pandey R.P."/>
            <person name="Lee C.-M."/>
            <person name="Sim J.-S."/>
            <person name="Jeong J.-T."/>
            <person name="Choi B.-S."/>
            <person name="Jung M."/>
            <person name="Ginzburg D."/>
            <person name="Zhao K."/>
            <person name="Won S.Y."/>
            <person name="Oh T.-J."/>
            <person name="Yu Y."/>
            <person name="Kim N.-H."/>
            <person name="Lee O.R."/>
            <person name="Lee T.-H."/>
            <person name="Bashyal P."/>
            <person name="Kim T.-S."/>
            <person name="Lee W.-H."/>
            <person name="Kawkins C."/>
            <person name="Kim C.-K."/>
            <person name="Kim J.S."/>
            <person name="Ahn B.O."/>
            <person name="Rhee S.Y."/>
            <person name="Sohng J.K."/>
        </authorList>
    </citation>
    <scope>NUCLEOTIDE SEQUENCE</scope>
    <source>
        <tissue evidence="2">Leaf</tissue>
    </source>
</reference>
<dbReference type="PANTHER" id="PTHR46353">
    <property type="entry name" value="ZINC FINGER PROTEIN 5"/>
    <property type="match status" value="1"/>
</dbReference>
<protein>
    <submittedName>
        <fullName evidence="2">Zinc finger protein 5-like</fullName>
    </submittedName>
</protein>
<feature type="compositionally biased region" description="Low complexity" evidence="1">
    <location>
        <begin position="60"/>
        <end position="69"/>
    </location>
</feature>
<dbReference type="GO" id="GO:0009736">
    <property type="term" value="P:cytokinin-activated signaling pathway"/>
    <property type="evidence" value="ECO:0007669"/>
    <property type="project" value="TreeGrafter"/>
</dbReference>
<dbReference type="GO" id="GO:0000976">
    <property type="term" value="F:transcription cis-regulatory region binding"/>
    <property type="evidence" value="ECO:0007669"/>
    <property type="project" value="TreeGrafter"/>
</dbReference>
<feature type="region of interest" description="Disordered" evidence="1">
    <location>
        <begin position="59"/>
        <end position="93"/>
    </location>
</feature>
<sequence>MKNQHGREDVSCTWEGSMEKRVKLFGFDLNPSNNNNEQEEGGCNMITMSKECMELRDESSVNSSNSISSGGDKEFANSQALGGHQNAHKKERMKKKRLQLQARRATLNYYLQPFQTNHNNNNYAFGFGSGSNTKSPASNWFYDPSSYNNYNSDELSVCEESHHIVSFRSSPPKPNHSNLYSISNSSSSSSCVFNFSHNTNGIGMRPPPAAFMFKADSKKQSHHTKALDLQLGLTLTTP</sequence>
<keyword evidence="3" id="KW-1185">Reference proteome</keyword>
<accession>A0A834TWS3</accession>
<evidence type="ECO:0000313" key="3">
    <source>
        <dbReference type="Proteomes" id="UP000634136"/>
    </source>
</evidence>
<gene>
    <name evidence="2" type="ORF">G2W53_020553</name>
</gene>
<organism evidence="2 3">
    <name type="scientific">Senna tora</name>
    <dbReference type="NCBI Taxonomy" id="362788"/>
    <lineage>
        <taxon>Eukaryota</taxon>
        <taxon>Viridiplantae</taxon>
        <taxon>Streptophyta</taxon>
        <taxon>Embryophyta</taxon>
        <taxon>Tracheophyta</taxon>
        <taxon>Spermatophyta</taxon>
        <taxon>Magnoliopsida</taxon>
        <taxon>eudicotyledons</taxon>
        <taxon>Gunneridae</taxon>
        <taxon>Pentapetalae</taxon>
        <taxon>rosids</taxon>
        <taxon>fabids</taxon>
        <taxon>Fabales</taxon>
        <taxon>Fabaceae</taxon>
        <taxon>Caesalpinioideae</taxon>
        <taxon>Cassia clade</taxon>
        <taxon>Senna</taxon>
    </lineage>
</organism>
<proteinExistence type="predicted"/>
<name>A0A834TWS3_9FABA</name>
<dbReference type="PANTHER" id="PTHR46353:SF5">
    <property type="entry name" value="ZINC FINGER PROTEIN 5"/>
    <property type="match status" value="1"/>
</dbReference>
<dbReference type="EMBL" id="JAAIUW010000006">
    <property type="protein sequence ID" value="KAF7829389.1"/>
    <property type="molecule type" value="Genomic_DNA"/>
</dbReference>
<dbReference type="GO" id="GO:0010090">
    <property type="term" value="P:trichome morphogenesis"/>
    <property type="evidence" value="ECO:0007669"/>
    <property type="project" value="InterPro"/>
</dbReference>